<feature type="binding site" evidence="10">
    <location>
        <position position="246"/>
    </location>
    <ligand>
        <name>Zn(2+)</name>
        <dbReference type="ChEBI" id="CHEBI:29105"/>
    </ligand>
</feature>
<name>A0A917NM45_9BACL</name>
<evidence type="ECO:0000256" key="5">
    <source>
        <dbReference type="ARBA" id="ARBA00022741"/>
    </source>
</evidence>
<proteinExistence type="inferred from homology"/>
<keyword evidence="4 10" id="KW-0699">rRNA-binding</keyword>
<dbReference type="Pfam" id="PF16745">
    <property type="entry name" value="RsgA_N"/>
    <property type="match status" value="1"/>
</dbReference>
<dbReference type="CDD" id="cd01854">
    <property type="entry name" value="YjeQ_EngC"/>
    <property type="match status" value="1"/>
</dbReference>
<dbReference type="SUPFAM" id="SSF52540">
    <property type="entry name" value="P-loop containing nucleoside triphosphate hydrolases"/>
    <property type="match status" value="1"/>
</dbReference>
<feature type="binding site" evidence="10">
    <location>
        <begin position="165"/>
        <end position="173"/>
    </location>
    <ligand>
        <name>GTP</name>
        <dbReference type="ChEBI" id="CHEBI:37565"/>
    </ligand>
</feature>
<dbReference type="GO" id="GO:0005525">
    <property type="term" value="F:GTP binding"/>
    <property type="evidence" value="ECO:0007669"/>
    <property type="project" value="UniProtKB-UniRule"/>
</dbReference>
<keyword evidence="8 10" id="KW-0694">RNA-binding</keyword>
<dbReference type="InterPro" id="IPR027417">
    <property type="entry name" value="P-loop_NTPase"/>
</dbReference>
<evidence type="ECO:0000259" key="11">
    <source>
        <dbReference type="PROSITE" id="PS50936"/>
    </source>
</evidence>
<feature type="binding site" evidence="10">
    <location>
        <position position="251"/>
    </location>
    <ligand>
        <name>Zn(2+)</name>
        <dbReference type="ChEBI" id="CHEBI:29105"/>
    </ligand>
</feature>
<dbReference type="HAMAP" id="MF_01820">
    <property type="entry name" value="GTPase_RsgA"/>
    <property type="match status" value="1"/>
</dbReference>
<protein>
    <recommendedName>
        <fullName evidence="10">Small ribosomal subunit biogenesis GTPase RsgA</fullName>
        <ecNumber evidence="10">3.6.1.-</ecNumber>
    </recommendedName>
</protein>
<keyword evidence="14" id="KW-1185">Reference proteome</keyword>
<feature type="binding site" evidence="10">
    <location>
        <position position="260"/>
    </location>
    <ligand>
        <name>Zn(2+)</name>
        <dbReference type="ChEBI" id="CHEBI:29105"/>
    </ligand>
</feature>
<dbReference type="InterPro" id="IPR031944">
    <property type="entry name" value="RsgA_N"/>
</dbReference>
<evidence type="ECO:0000313" key="14">
    <source>
        <dbReference type="Proteomes" id="UP000637695"/>
    </source>
</evidence>
<keyword evidence="1 10" id="KW-0963">Cytoplasm</keyword>
<evidence type="ECO:0000256" key="10">
    <source>
        <dbReference type="HAMAP-Rule" id="MF_01820"/>
    </source>
</evidence>
<keyword evidence="5 10" id="KW-0547">Nucleotide-binding</keyword>
<evidence type="ECO:0000256" key="3">
    <source>
        <dbReference type="ARBA" id="ARBA00022723"/>
    </source>
</evidence>
<comment type="similarity">
    <text evidence="10">Belongs to the TRAFAC class YlqF/YawG GTPase family. RsgA subfamily.</text>
</comment>
<dbReference type="PANTHER" id="PTHR32120:SF11">
    <property type="entry name" value="SMALL RIBOSOMAL SUBUNIT BIOGENESIS GTPASE RSGA 1, MITOCHONDRIAL-RELATED"/>
    <property type="match status" value="1"/>
</dbReference>
<dbReference type="Proteomes" id="UP000637695">
    <property type="component" value="Unassembled WGS sequence"/>
</dbReference>
<reference evidence="13" key="2">
    <citation type="submission" date="2020-09" db="EMBL/GenBank/DDBJ databases">
        <authorList>
            <person name="Sun Q."/>
            <person name="Ohkuma M."/>
        </authorList>
    </citation>
    <scope>NUCLEOTIDE SEQUENCE</scope>
    <source>
        <strain evidence="13">JCM 18487</strain>
    </source>
</reference>
<comment type="subunit">
    <text evidence="10">Monomer. Associates with 30S ribosomal subunit, binds 16S rRNA.</text>
</comment>
<evidence type="ECO:0000256" key="2">
    <source>
        <dbReference type="ARBA" id="ARBA00022517"/>
    </source>
</evidence>
<evidence type="ECO:0000259" key="12">
    <source>
        <dbReference type="PROSITE" id="PS51721"/>
    </source>
</evidence>
<dbReference type="GO" id="GO:0046872">
    <property type="term" value="F:metal ion binding"/>
    <property type="evidence" value="ECO:0007669"/>
    <property type="project" value="UniProtKB-KW"/>
</dbReference>
<feature type="binding site" evidence="10">
    <location>
        <begin position="114"/>
        <end position="117"/>
    </location>
    <ligand>
        <name>GTP</name>
        <dbReference type="ChEBI" id="CHEBI:37565"/>
    </ligand>
</feature>
<dbReference type="PANTHER" id="PTHR32120">
    <property type="entry name" value="SMALL RIBOSOMAL SUBUNIT BIOGENESIS GTPASE RSGA"/>
    <property type="match status" value="1"/>
</dbReference>
<evidence type="ECO:0000256" key="8">
    <source>
        <dbReference type="ARBA" id="ARBA00022884"/>
    </source>
</evidence>
<accession>A0A917NM45</accession>
<feature type="domain" description="EngC GTPase" evidence="11">
    <location>
        <begin position="74"/>
        <end position="221"/>
    </location>
</feature>
<dbReference type="Pfam" id="PF03193">
    <property type="entry name" value="RsgA_GTPase"/>
    <property type="match status" value="1"/>
</dbReference>
<dbReference type="CDD" id="cd04466">
    <property type="entry name" value="S1_YloQ_GTPase"/>
    <property type="match status" value="1"/>
</dbReference>
<dbReference type="SUPFAM" id="SSF50249">
    <property type="entry name" value="Nucleic acid-binding proteins"/>
    <property type="match status" value="1"/>
</dbReference>
<sequence>MAEPEGLVTRAVNSIFTVRMGEEVRICRARGVLRKRGEKVLVGDRVRVEPVGSGEGVIVEVLPRRTELVRPPIANVDQALLVFSLVTPDFHHALLDRTLVAVAAAGLDAVIAITKCDLDPGGLADVCAAPYRQAGYRVILCSSVRGDGIADVRQALAGRVTVFAGPSGAGKSSLANAIAPELGLRMGEVSAKLGRGRHTTRHVELFPLGGGTFIADAPGFSQLDLALPAQELRYYFPDLVRAASGCAFRGCLHIEEEEACGVKAAVARGEIPPSRYESYRALYRELREQEENRY</sequence>
<dbReference type="InterPro" id="IPR010914">
    <property type="entry name" value="RsgA_GTPase_dom"/>
</dbReference>
<comment type="caution">
    <text evidence="13">The sequence shown here is derived from an EMBL/GenBank/DDBJ whole genome shotgun (WGS) entry which is preliminary data.</text>
</comment>
<dbReference type="GO" id="GO:0005737">
    <property type="term" value="C:cytoplasm"/>
    <property type="evidence" value="ECO:0007669"/>
    <property type="project" value="UniProtKB-SubCell"/>
</dbReference>
<dbReference type="GO" id="GO:0003924">
    <property type="term" value="F:GTPase activity"/>
    <property type="evidence" value="ECO:0007669"/>
    <property type="project" value="UniProtKB-UniRule"/>
</dbReference>
<evidence type="ECO:0000256" key="9">
    <source>
        <dbReference type="ARBA" id="ARBA00023134"/>
    </source>
</evidence>
<dbReference type="PROSITE" id="PS51721">
    <property type="entry name" value="G_CP"/>
    <property type="match status" value="1"/>
</dbReference>
<reference evidence="13" key="1">
    <citation type="journal article" date="2014" name="Int. J. Syst. Evol. Microbiol.">
        <title>Complete genome sequence of Corynebacterium casei LMG S-19264T (=DSM 44701T), isolated from a smear-ripened cheese.</title>
        <authorList>
            <consortium name="US DOE Joint Genome Institute (JGI-PGF)"/>
            <person name="Walter F."/>
            <person name="Albersmeier A."/>
            <person name="Kalinowski J."/>
            <person name="Ruckert C."/>
        </authorList>
    </citation>
    <scope>NUCLEOTIDE SEQUENCE</scope>
    <source>
        <strain evidence="13">JCM 18487</strain>
    </source>
</reference>
<comment type="function">
    <text evidence="10">One of several proteins that assist in the late maturation steps of the functional core of the 30S ribosomal subunit. Helps release RbfA from mature subunits. May play a role in the assembly of ribosomal proteins into the subunit. Circularly permuted GTPase that catalyzes slow GTP hydrolysis, GTPase activity is stimulated by the 30S ribosomal subunit.</text>
</comment>
<evidence type="ECO:0000256" key="1">
    <source>
        <dbReference type="ARBA" id="ARBA00022490"/>
    </source>
</evidence>
<dbReference type="InterPro" id="IPR004881">
    <property type="entry name" value="Ribosome_biogen_GTPase_RsgA"/>
</dbReference>
<dbReference type="NCBIfam" id="TIGR00157">
    <property type="entry name" value="ribosome small subunit-dependent GTPase A"/>
    <property type="match status" value="1"/>
</dbReference>
<evidence type="ECO:0000256" key="7">
    <source>
        <dbReference type="ARBA" id="ARBA00022833"/>
    </source>
</evidence>
<keyword evidence="9 10" id="KW-0342">GTP-binding</keyword>
<dbReference type="GO" id="GO:0042274">
    <property type="term" value="P:ribosomal small subunit biogenesis"/>
    <property type="evidence" value="ECO:0007669"/>
    <property type="project" value="UniProtKB-UniRule"/>
</dbReference>
<dbReference type="InterPro" id="IPR030378">
    <property type="entry name" value="G_CP_dom"/>
</dbReference>
<evidence type="ECO:0000256" key="4">
    <source>
        <dbReference type="ARBA" id="ARBA00022730"/>
    </source>
</evidence>
<keyword evidence="2 10" id="KW-0690">Ribosome biogenesis</keyword>
<feature type="binding site" evidence="10">
    <location>
        <position position="253"/>
    </location>
    <ligand>
        <name>Zn(2+)</name>
        <dbReference type="ChEBI" id="CHEBI:29105"/>
    </ligand>
</feature>
<keyword evidence="6 10" id="KW-0378">Hydrolase</keyword>
<evidence type="ECO:0000256" key="6">
    <source>
        <dbReference type="ARBA" id="ARBA00022801"/>
    </source>
</evidence>
<comment type="subcellular location">
    <subcellularLocation>
        <location evidence="10">Cytoplasm</location>
    </subcellularLocation>
</comment>
<keyword evidence="3 10" id="KW-0479">Metal-binding</keyword>
<dbReference type="Gene3D" id="1.10.40.50">
    <property type="entry name" value="Probable gtpase engc, domain 3"/>
    <property type="match status" value="1"/>
</dbReference>
<dbReference type="RefSeq" id="WP_188882373.1">
    <property type="nucleotide sequence ID" value="NZ_BMOY01000024.1"/>
</dbReference>
<dbReference type="PROSITE" id="PS50936">
    <property type="entry name" value="ENGC_GTPASE"/>
    <property type="match status" value="1"/>
</dbReference>
<evidence type="ECO:0000313" key="13">
    <source>
        <dbReference type="EMBL" id="GGJ08165.1"/>
    </source>
</evidence>
<gene>
    <name evidence="10 13" type="primary">rsgA</name>
    <name evidence="13" type="ORF">GCM10010885_16630</name>
</gene>
<dbReference type="AlphaFoldDB" id="A0A917NM45"/>
<feature type="domain" description="CP-type G" evidence="12">
    <location>
        <begin position="65"/>
        <end position="223"/>
    </location>
</feature>
<dbReference type="Gene3D" id="2.40.50.140">
    <property type="entry name" value="Nucleic acid-binding proteins"/>
    <property type="match status" value="1"/>
</dbReference>
<dbReference type="InterPro" id="IPR012340">
    <property type="entry name" value="NA-bd_OB-fold"/>
</dbReference>
<keyword evidence="7 10" id="KW-0862">Zinc</keyword>
<organism evidence="13 14">
    <name type="scientific">Alicyclobacillus cellulosilyticus</name>
    <dbReference type="NCBI Taxonomy" id="1003997"/>
    <lineage>
        <taxon>Bacteria</taxon>
        <taxon>Bacillati</taxon>
        <taxon>Bacillota</taxon>
        <taxon>Bacilli</taxon>
        <taxon>Bacillales</taxon>
        <taxon>Alicyclobacillaceae</taxon>
        <taxon>Alicyclobacillus</taxon>
    </lineage>
</organism>
<dbReference type="EMBL" id="BMOY01000024">
    <property type="protein sequence ID" value="GGJ08165.1"/>
    <property type="molecule type" value="Genomic_DNA"/>
</dbReference>
<dbReference type="Gene3D" id="3.40.50.300">
    <property type="entry name" value="P-loop containing nucleotide triphosphate hydrolases"/>
    <property type="match status" value="1"/>
</dbReference>
<comment type="cofactor">
    <cofactor evidence="10">
        <name>Zn(2+)</name>
        <dbReference type="ChEBI" id="CHEBI:29105"/>
    </cofactor>
    <text evidence="10">Binds 1 zinc ion per subunit.</text>
</comment>
<dbReference type="EC" id="3.6.1.-" evidence="10"/>
<dbReference type="GO" id="GO:0019843">
    <property type="term" value="F:rRNA binding"/>
    <property type="evidence" value="ECO:0007669"/>
    <property type="project" value="UniProtKB-KW"/>
</dbReference>